<keyword evidence="19" id="KW-1185">Reference proteome</keyword>
<evidence type="ECO:0000256" key="14">
    <source>
        <dbReference type="ARBA" id="ARBA00047683"/>
    </source>
</evidence>
<evidence type="ECO:0000256" key="4">
    <source>
        <dbReference type="ARBA" id="ARBA00011575"/>
    </source>
</evidence>
<evidence type="ECO:0000256" key="7">
    <source>
        <dbReference type="ARBA" id="ARBA00022605"/>
    </source>
</evidence>
<dbReference type="AlphaFoldDB" id="A0A4Y8LPX1"/>
<protein>
    <recommendedName>
        <fullName evidence="6 15">Anthranilate synthase component 1</fullName>
        <ecNumber evidence="5 15">4.1.3.27</ecNumber>
    </recommendedName>
</protein>
<evidence type="ECO:0000259" key="16">
    <source>
        <dbReference type="Pfam" id="PF00425"/>
    </source>
</evidence>
<evidence type="ECO:0000256" key="6">
    <source>
        <dbReference type="ARBA" id="ARBA00020653"/>
    </source>
</evidence>
<dbReference type="Proteomes" id="UP000297776">
    <property type="component" value="Unassembled WGS sequence"/>
</dbReference>
<sequence length="486" mass="54652">MNRPPYRLFLCGVFLFLEEVRELRTEEKRYAVKTIAGDALTPISIFQSIHGRKKCLLESSLKHEESGRYSFIAADPFAELIGINGQAIFEYPSNKQKPFDGKPVSLLKELIEQYRIDTNESPVAGGAIGYIGYDEAASYEDVGKTPADKLNMPDTHLMLYSTIISYDHKRHEVTIFTFDPDQRNSADELETKIDELVSQIFDFSRVSLQPEQTEILHYQSNMAKETYEKHVEEAKEYIRAGDIFQIVLSQRLSAPFNGSPFSFYRNLRKDNPSPYMFYIDFEDYIVLGASPESLIKVNDKHVTTNPIAGTRKRGKTELEDQQLAEELLNDEKECAEHKMLVDLGRNDLGRVCETGSITLSKFMVIERYQHVMHIVSEVKGILKPEINGLDALIAALPAGTVSGAPKIRAMQLINHFEPVKRGVYAGAVGYAGFNGALDFALAIRTMVIKDQTAHVQAGAGIVYDSVPESEYEETLNKAKSLLEVGR</sequence>
<evidence type="ECO:0000259" key="17">
    <source>
        <dbReference type="Pfam" id="PF04715"/>
    </source>
</evidence>
<dbReference type="GO" id="GO:0046872">
    <property type="term" value="F:metal ion binding"/>
    <property type="evidence" value="ECO:0007669"/>
    <property type="project" value="UniProtKB-KW"/>
</dbReference>
<feature type="domain" description="Anthranilate synthase component I N-terminal" evidence="17">
    <location>
        <begin position="38"/>
        <end position="175"/>
    </location>
</feature>
<keyword evidence="10 15" id="KW-0460">Magnesium</keyword>
<dbReference type="Pfam" id="PF04715">
    <property type="entry name" value="Anth_synt_I_N"/>
    <property type="match status" value="1"/>
</dbReference>
<dbReference type="InterPro" id="IPR005801">
    <property type="entry name" value="ADC_synthase"/>
</dbReference>
<comment type="caution">
    <text evidence="18">The sequence shown here is derived from an EMBL/GenBank/DDBJ whole genome shotgun (WGS) entry which is preliminary data.</text>
</comment>
<dbReference type="EC" id="4.1.3.27" evidence="5 15"/>
<comment type="pathway">
    <text evidence="2 15">Amino-acid biosynthesis; L-tryptophan biosynthesis; L-tryptophan from chorismate: step 1/5.</text>
</comment>
<evidence type="ECO:0000256" key="8">
    <source>
        <dbReference type="ARBA" id="ARBA00022723"/>
    </source>
</evidence>
<comment type="catalytic activity">
    <reaction evidence="14 15">
        <text>chorismate + L-glutamine = anthranilate + pyruvate + L-glutamate + H(+)</text>
        <dbReference type="Rhea" id="RHEA:21732"/>
        <dbReference type="ChEBI" id="CHEBI:15361"/>
        <dbReference type="ChEBI" id="CHEBI:15378"/>
        <dbReference type="ChEBI" id="CHEBI:16567"/>
        <dbReference type="ChEBI" id="CHEBI:29748"/>
        <dbReference type="ChEBI" id="CHEBI:29985"/>
        <dbReference type="ChEBI" id="CHEBI:58359"/>
        <dbReference type="EC" id="4.1.3.27"/>
    </reaction>
</comment>
<keyword evidence="9 15" id="KW-0822">Tryptophan biosynthesis</keyword>
<dbReference type="SUPFAM" id="SSF56322">
    <property type="entry name" value="ADC synthase"/>
    <property type="match status" value="1"/>
</dbReference>
<reference evidence="18 19" key="1">
    <citation type="submission" date="2019-03" db="EMBL/GenBank/DDBJ databases">
        <authorList>
            <person name="Yang Y."/>
        </authorList>
    </citation>
    <scope>NUCLEOTIDE SEQUENCE [LARGE SCALE GENOMIC DNA]</scope>
    <source>
        <strain evidence="18 19">ASL-1</strain>
    </source>
</reference>
<comment type="subunit">
    <text evidence="4 15">Heterotetramer consisting of two non-identical subunits: a beta subunit (TrpG) and a large alpha subunit (TrpE).</text>
</comment>
<dbReference type="EMBL" id="SORX01000002">
    <property type="protein sequence ID" value="TFE02987.1"/>
    <property type="molecule type" value="Genomic_DNA"/>
</dbReference>
<comment type="function">
    <text evidence="13 15">Part of a heterotetrameric complex that catalyzes the two-step biosynthesis of anthranilate, an intermediate in the biosynthesis of L-tryptophan. In the first step, the glutamine-binding beta subunit (TrpG) of anthranilate synthase (AS) provides the glutamine amidotransferase activity which generates ammonia as a substrate that, along with chorismate, is used in the second step, catalyzed by the large alpha subunit of AS (TrpE) to produce anthranilate. In the absence of TrpG, TrpE can synthesize anthranilate directly from chorismate and high concentrations of ammonia.</text>
</comment>
<dbReference type="PANTHER" id="PTHR11236:SF48">
    <property type="entry name" value="ISOCHORISMATE SYNTHASE MENF"/>
    <property type="match status" value="1"/>
</dbReference>
<dbReference type="PANTHER" id="PTHR11236">
    <property type="entry name" value="AMINOBENZOATE/ANTHRANILATE SYNTHASE"/>
    <property type="match status" value="1"/>
</dbReference>
<gene>
    <name evidence="15 18" type="primary">trpE</name>
    <name evidence="18" type="ORF">E2626_04030</name>
</gene>
<dbReference type="InterPro" id="IPR015890">
    <property type="entry name" value="Chorismate_C"/>
</dbReference>
<evidence type="ECO:0000256" key="12">
    <source>
        <dbReference type="ARBA" id="ARBA00023239"/>
    </source>
</evidence>
<evidence type="ECO:0000256" key="9">
    <source>
        <dbReference type="ARBA" id="ARBA00022822"/>
    </source>
</evidence>
<dbReference type="InterPro" id="IPR019999">
    <property type="entry name" value="Anth_synth_I-like"/>
</dbReference>
<name>A0A4Y8LPX1_9BACL</name>
<keyword evidence="8 15" id="KW-0479">Metal-binding</keyword>
<dbReference type="NCBIfam" id="TIGR00564">
    <property type="entry name" value="trpE_most"/>
    <property type="match status" value="1"/>
</dbReference>
<evidence type="ECO:0000256" key="11">
    <source>
        <dbReference type="ARBA" id="ARBA00023141"/>
    </source>
</evidence>
<dbReference type="InterPro" id="IPR005256">
    <property type="entry name" value="Anth_synth_I_PabB"/>
</dbReference>
<evidence type="ECO:0000256" key="10">
    <source>
        <dbReference type="ARBA" id="ARBA00022842"/>
    </source>
</evidence>
<dbReference type="OrthoDB" id="9803598at2"/>
<evidence type="ECO:0000256" key="2">
    <source>
        <dbReference type="ARBA" id="ARBA00004873"/>
    </source>
</evidence>
<organism evidence="18 19">
    <name type="scientific">Jeotgalibacillus salarius</name>
    <dbReference type="NCBI Taxonomy" id="546023"/>
    <lineage>
        <taxon>Bacteria</taxon>
        <taxon>Bacillati</taxon>
        <taxon>Bacillota</taxon>
        <taxon>Bacilli</taxon>
        <taxon>Bacillales</taxon>
        <taxon>Caryophanaceae</taxon>
        <taxon>Jeotgalibacillus</taxon>
    </lineage>
</organism>
<proteinExistence type="inferred from homology"/>
<dbReference type="PRINTS" id="PR00095">
    <property type="entry name" value="ANTSNTHASEI"/>
</dbReference>
<keyword evidence="7 15" id="KW-0028">Amino-acid biosynthesis</keyword>
<evidence type="ECO:0000256" key="3">
    <source>
        <dbReference type="ARBA" id="ARBA00009562"/>
    </source>
</evidence>
<evidence type="ECO:0000313" key="18">
    <source>
        <dbReference type="EMBL" id="TFE02987.1"/>
    </source>
</evidence>
<dbReference type="InterPro" id="IPR006805">
    <property type="entry name" value="Anth_synth_I_N"/>
</dbReference>
<dbReference type="Pfam" id="PF00425">
    <property type="entry name" value="Chorismate_bind"/>
    <property type="match status" value="1"/>
</dbReference>
<dbReference type="GO" id="GO:0004049">
    <property type="term" value="F:anthranilate synthase activity"/>
    <property type="evidence" value="ECO:0007669"/>
    <property type="project" value="UniProtKB-EC"/>
</dbReference>
<comment type="similarity">
    <text evidence="3 15">Belongs to the anthranilate synthase component I family.</text>
</comment>
<evidence type="ECO:0000256" key="1">
    <source>
        <dbReference type="ARBA" id="ARBA00001946"/>
    </source>
</evidence>
<feature type="domain" description="Chorismate-utilising enzyme C-terminal" evidence="16">
    <location>
        <begin position="224"/>
        <end position="477"/>
    </location>
</feature>
<comment type="cofactor">
    <cofactor evidence="1 15">
        <name>Mg(2+)</name>
        <dbReference type="ChEBI" id="CHEBI:18420"/>
    </cofactor>
</comment>
<accession>A0A4Y8LPX1</accession>
<keyword evidence="12 15" id="KW-0456">Lyase</keyword>
<evidence type="ECO:0000256" key="13">
    <source>
        <dbReference type="ARBA" id="ARBA00025634"/>
    </source>
</evidence>
<evidence type="ECO:0000256" key="5">
    <source>
        <dbReference type="ARBA" id="ARBA00012266"/>
    </source>
</evidence>
<keyword evidence="11 15" id="KW-0057">Aromatic amino acid biosynthesis</keyword>
<dbReference type="UniPathway" id="UPA00035">
    <property type="reaction ID" value="UER00040"/>
</dbReference>
<evidence type="ECO:0000256" key="15">
    <source>
        <dbReference type="RuleBase" id="RU364045"/>
    </source>
</evidence>
<dbReference type="GO" id="GO:0000162">
    <property type="term" value="P:L-tryptophan biosynthetic process"/>
    <property type="evidence" value="ECO:0007669"/>
    <property type="project" value="UniProtKB-UniPathway"/>
</dbReference>
<evidence type="ECO:0000313" key="19">
    <source>
        <dbReference type="Proteomes" id="UP000297776"/>
    </source>
</evidence>
<dbReference type="Gene3D" id="3.60.120.10">
    <property type="entry name" value="Anthranilate synthase"/>
    <property type="match status" value="1"/>
</dbReference>